<dbReference type="CDD" id="cd01630">
    <property type="entry name" value="HAD_KDO-like"/>
    <property type="match status" value="1"/>
</dbReference>
<evidence type="ECO:0000256" key="1">
    <source>
        <dbReference type="ARBA" id="ARBA00001946"/>
    </source>
</evidence>
<evidence type="ECO:0000256" key="5">
    <source>
        <dbReference type="ARBA" id="ARBA00022801"/>
    </source>
</evidence>
<keyword evidence="4 7" id="KW-0479">Metal-binding</keyword>
<name>S0EWY5_CHTCT</name>
<organism evidence="8 9">
    <name type="scientific">Chthonomonas calidirosea (strain DSM 23976 / ICMP 18418 / T49)</name>
    <dbReference type="NCBI Taxonomy" id="1303518"/>
    <lineage>
        <taxon>Bacteria</taxon>
        <taxon>Bacillati</taxon>
        <taxon>Armatimonadota</taxon>
        <taxon>Chthonomonadia</taxon>
        <taxon>Chthonomonadales</taxon>
        <taxon>Chthonomonadaceae</taxon>
        <taxon>Chthonomonas</taxon>
    </lineage>
</organism>
<feature type="binding site" evidence="7">
    <location>
        <position position="20"/>
    </location>
    <ligand>
        <name>substrate</name>
    </ligand>
</feature>
<feature type="binding site" evidence="7">
    <location>
        <position position="18"/>
    </location>
    <ligand>
        <name>Mg(2+)</name>
        <dbReference type="ChEBI" id="CHEBI:18420"/>
    </ligand>
</feature>
<dbReference type="RefSeq" id="WP_016481850.1">
    <property type="nucleotide sequence ID" value="NC_021487.1"/>
</dbReference>
<dbReference type="Pfam" id="PF08282">
    <property type="entry name" value="Hydrolase_3"/>
    <property type="match status" value="1"/>
</dbReference>
<dbReference type="NCBIfam" id="TIGR01670">
    <property type="entry name" value="KdsC-phosphatas"/>
    <property type="match status" value="1"/>
</dbReference>
<dbReference type="PIRSF" id="PIRSF006118">
    <property type="entry name" value="KDO8-P_Ptase"/>
    <property type="match status" value="1"/>
</dbReference>
<evidence type="ECO:0000256" key="4">
    <source>
        <dbReference type="ARBA" id="ARBA00022723"/>
    </source>
</evidence>
<dbReference type="GO" id="GO:0019143">
    <property type="term" value="F:3-deoxy-manno-octulosonate-8-phosphatase activity"/>
    <property type="evidence" value="ECO:0007669"/>
    <property type="project" value="UniProtKB-EC"/>
</dbReference>
<keyword evidence="5 8" id="KW-0378">Hydrolase</keyword>
<reference evidence="9" key="1">
    <citation type="submission" date="2013-03" db="EMBL/GenBank/DDBJ databases">
        <title>Genome sequence of Chthonomonas calidirosea, the first sequenced genome from the Armatimonadetes phylum (formally candidate division OP10).</title>
        <authorList>
            <person name="Lee K.C.Y."/>
            <person name="Morgan X.C."/>
            <person name="Dunfield P.F."/>
            <person name="Tamas I."/>
            <person name="Houghton K.M."/>
            <person name="Vyssotski M."/>
            <person name="Ryan J.L.J."/>
            <person name="Lagutin K."/>
            <person name="McDonald I.R."/>
            <person name="Stott M.B."/>
        </authorList>
    </citation>
    <scope>NUCLEOTIDE SEQUENCE [LARGE SCALE GENOMIC DNA]</scope>
    <source>
        <strain evidence="9">DSM 23976 / ICMP 18418 / T49</strain>
    </source>
</reference>
<evidence type="ECO:0000256" key="6">
    <source>
        <dbReference type="ARBA" id="ARBA00022842"/>
    </source>
</evidence>
<protein>
    <submittedName>
        <fullName evidence="8">3-deoxy-D-manno-octulosonate 8-phosphate phosphatase, YrbI family</fullName>
        <ecNumber evidence="8">3.1.3.45</ecNumber>
    </submittedName>
</protein>
<dbReference type="AlphaFoldDB" id="S0EWY5"/>
<keyword evidence="6 7" id="KW-0460">Magnesium</keyword>
<comment type="subunit">
    <text evidence="3">Homotetramer.</text>
</comment>
<dbReference type="PANTHER" id="PTHR21485">
    <property type="entry name" value="HAD SUPERFAMILY MEMBERS CMAS AND KDSC"/>
    <property type="match status" value="1"/>
</dbReference>
<dbReference type="STRING" id="454171.CP488_00700"/>
<dbReference type="GO" id="GO:0008781">
    <property type="term" value="F:N-acylneuraminate cytidylyltransferase activity"/>
    <property type="evidence" value="ECO:0007669"/>
    <property type="project" value="TreeGrafter"/>
</dbReference>
<dbReference type="InterPro" id="IPR023214">
    <property type="entry name" value="HAD_sf"/>
</dbReference>
<dbReference type="OrthoDB" id="9805604at2"/>
<dbReference type="PATRIC" id="fig|1303518.3.peg.460"/>
<dbReference type="SUPFAM" id="SSF56784">
    <property type="entry name" value="HAD-like"/>
    <property type="match status" value="1"/>
</dbReference>
<comment type="cofactor">
    <cofactor evidence="1 7">
        <name>Mg(2+)</name>
        <dbReference type="ChEBI" id="CHEBI:18420"/>
    </cofactor>
</comment>
<keyword evidence="9" id="KW-1185">Reference proteome</keyword>
<feature type="binding site" evidence="7">
    <location>
        <position position="110"/>
    </location>
    <ligand>
        <name>Mg(2+)</name>
        <dbReference type="ChEBI" id="CHEBI:18420"/>
    </ligand>
</feature>
<dbReference type="SFLD" id="SFLDS00003">
    <property type="entry name" value="Haloacid_Dehalogenase"/>
    <property type="match status" value="1"/>
</dbReference>
<evidence type="ECO:0000313" key="8">
    <source>
        <dbReference type="EMBL" id="CCW34288.1"/>
    </source>
</evidence>
<dbReference type="GO" id="GO:0046872">
    <property type="term" value="F:metal ion binding"/>
    <property type="evidence" value="ECO:0007669"/>
    <property type="project" value="UniProtKB-KW"/>
</dbReference>
<evidence type="ECO:0000256" key="2">
    <source>
        <dbReference type="ARBA" id="ARBA00005893"/>
    </source>
</evidence>
<evidence type="ECO:0000313" key="9">
    <source>
        <dbReference type="Proteomes" id="UP000014227"/>
    </source>
</evidence>
<proteinExistence type="inferred from homology"/>
<dbReference type="InParanoid" id="S0EWY5"/>
<dbReference type="SFLD" id="SFLDG01138">
    <property type="entry name" value="C1.6.2:_Deoxy-d-mannose-octulo"/>
    <property type="match status" value="1"/>
</dbReference>
<sequence length="176" mass="19342">MEESLRCKLRAVQVFAMDVDGVLTDGGLYFGSDGSELKRFHVHDGLGLVMLQQVGIRALWLSGRQHEGVRARASELGVYLVQGVHDKSGVLRDVLQGWGIDSGQVAYMGDDWNDYEVMRVVGVRLAPCDATERIKRFADYVTTRPGGHGAVREACELILEAQGRLEEAFGGYISGQ</sequence>
<dbReference type="Proteomes" id="UP000014227">
    <property type="component" value="Chromosome I"/>
</dbReference>
<dbReference type="FunFam" id="3.40.50.1000:FF:000029">
    <property type="entry name" value="3-deoxy-D-manno-octulosonate 8-phosphate phosphatase KdsC"/>
    <property type="match status" value="1"/>
</dbReference>
<accession>S0EWY5</accession>
<gene>
    <name evidence="8" type="ORF">CCALI_00454</name>
</gene>
<dbReference type="HOGENOM" id="CLU_106694_0_1_0"/>
<dbReference type="eggNOG" id="COG1778">
    <property type="taxonomic scope" value="Bacteria"/>
</dbReference>
<comment type="similarity">
    <text evidence="2">Belongs to the KdsC family.</text>
</comment>
<dbReference type="SFLD" id="SFLDG01136">
    <property type="entry name" value="C1.6:_Phosphoserine_Phosphatas"/>
    <property type="match status" value="1"/>
</dbReference>
<dbReference type="InterPro" id="IPR036412">
    <property type="entry name" value="HAD-like_sf"/>
</dbReference>
<dbReference type="EMBL" id="HF951689">
    <property type="protein sequence ID" value="CCW34288.1"/>
    <property type="molecule type" value="Genomic_DNA"/>
</dbReference>
<dbReference type="Gene3D" id="3.40.50.1000">
    <property type="entry name" value="HAD superfamily/HAD-like"/>
    <property type="match status" value="1"/>
</dbReference>
<dbReference type="EC" id="3.1.3.45" evidence="8"/>
<evidence type="ECO:0000256" key="7">
    <source>
        <dbReference type="PIRSR" id="PIRSR006118-2"/>
    </source>
</evidence>
<dbReference type="KEGG" id="ccz:CCALI_00454"/>
<dbReference type="InterPro" id="IPR050793">
    <property type="entry name" value="CMP-NeuNAc_synthase"/>
</dbReference>
<dbReference type="InterPro" id="IPR010023">
    <property type="entry name" value="KdsC_fam"/>
</dbReference>
<evidence type="ECO:0000256" key="3">
    <source>
        <dbReference type="ARBA" id="ARBA00011881"/>
    </source>
</evidence>
<dbReference type="PANTHER" id="PTHR21485:SF3">
    <property type="entry name" value="N-ACYLNEURAMINATE CYTIDYLYLTRANSFERASE"/>
    <property type="match status" value="1"/>
</dbReference>